<name>A0A6J7V8H6_9ZZZZ</name>
<proteinExistence type="predicted"/>
<reference evidence="1" key="1">
    <citation type="submission" date="2020-05" db="EMBL/GenBank/DDBJ databases">
        <authorList>
            <person name="Chiriac C."/>
            <person name="Salcher M."/>
            <person name="Ghai R."/>
            <person name="Kavagutti S V."/>
        </authorList>
    </citation>
    <scope>NUCLEOTIDE SEQUENCE</scope>
</reference>
<sequence length="150" mass="17394">MVCKATWSSCWRINRCGSDGSVNFSTGTNSTIRYIWVEINWSCNWKRISFYGADDLFIFTGKTSRCWLASLWSAGRLATSSEVRNECGQTGISYFKRGKCAQRFLVLKWIVFRLWFVNEWINWNALYSRSSRPWHGSSFGFLSSSSSWSI</sequence>
<accession>A0A6J7V8H6</accession>
<dbReference type="EMBL" id="CAFBRA010000036">
    <property type="protein sequence ID" value="CAB5074765.1"/>
    <property type="molecule type" value="Genomic_DNA"/>
</dbReference>
<gene>
    <name evidence="1" type="ORF">UFOPK4382_00666</name>
</gene>
<evidence type="ECO:0000313" key="1">
    <source>
        <dbReference type="EMBL" id="CAB5074765.1"/>
    </source>
</evidence>
<dbReference type="AlphaFoldDB" id="A0A6J7V8H6"/>
<protein>
    <submittedName>
        <fullName evidence="1">Unannotated protein</fullName>
    </submittedName>
</protein>
<organism evidence="1">
    <name type="scientific">freshwater metagenome</name>
    <dbReference type="NCBI Taxonomy" id="449393"/>
    <lineage>
        <taxon>unclassified sequences</taxon>
        <taxon>metagenomes</taxon>
        <taxon>ecological metagenomes</taxon>
    </lineage>
</organism>